<evidence type="ECO:0000313" key="2">
    <source>
        <dbReference type="EMBL" id="KAG2501450.1"/>
    </source>
</evidence>
<evidence type="ECO:0000313" key="3">
    <source>
        <dbReference type="Proteomes" id="UP000612055"/>
    </source>
</evidence>
<protein>
    <submittedName>
        <fullName evidence="2">Uncharacterized protein</fullName>
    </submittedName>
</protein>
<name>A0A835YEN3_9CHLO</name>
<reference evidence="2" key="1">
    <citation type="journal article" date="2020" name="bioRxiv">
        <title>Comparative genomics of Chlamydomonas.</title>
        <authorList>
            <person name="Craig R.J."/>
            <person name="Hasan A.R."/>
            <person name="Ness R.W."/>
            <person name="Keightley P.D."/>
        </authorList>
    </citation>
    <scope>NUCLEOTIDE SEQUENCE</scope>
    <source>
        <strain evidence="2">CCAP 11/70</strain>
    </source>
</reference>
<comment type="caution">
    <text evidence="2">The sequence shown here is derived from an EMBL/GenBank/DDBJ whole genome shotgun (WGS) entry which is preliminary data.</text>
</comment>
<dbReference type="AlphaFoldDB" id="A0A835YEN3"/>
<accession>A0A835YEN3</accession>
<gene>
    <name evidence="2" type="ORF">HYH03_001231</name>
</gene>
<keyword evidence="3" id="KW-1185">Reference proteome</keyword>
<organism evidence="2 3">
    <name type="scientific">Edaphochlamys debaryana</name>
    <dbReference type="NCBI Taxonomy" id="47281"/>
    <lineage>
        <taxon>Eukaryota</taxon>
        <taxon>Viridiplantae</taxon>
        <taxon>Chlorophyta</taxon>
        <taxon>core chlorophytes</taxon>
        <taxon>Chlorophyceae</taxon>
        <taxon>CS clade</taxon>
        <taxon>Chlamydomonadales</taxon>
        <taxon>Chlamydomonadales incertae sedis</taxon>
        <taxon>Edaphochlamys</taxon>
    </lineage>
</organism>
<dbReference type="Gene3D" id="3.40.1500.20">
    <property type="match status" value="1"/>
</dbReference>
<proteinExistence type="predicted"/>
<feature type="region of interest" description="Disordered" evidence="1">
    <location>
        <begin position="154"/>
        <end position="178"/>
    </location>
</feature>
<sequence>MLHTRLYPPSTSRRALVRIHDEVLAKLESSLGVRPAQTKRSDADGVLALSSIQPGVASVLFRSYRNPPPPSSSTSALPTPPPLRSAYQVAARYRLPDGSVRIYTKTSAAPLDDWPTPQLDIELGGDAKELIFYVGLGPRSFTADFPYVEHYMHRPPPPHPLGTGTNGTNDGSASAPAPAPRSLLAIEAEAQAQPGFSPFVSPSMWVRGLSASALCFTVAWDAGRDAAAMAAVRSYAHAVTDTWLAHLMADAQTLAAVRNGTADANSGGKAVPPPPAAAAASDPWVVEQWRRAAAALRESKRNDPATPMMVPVFGQEQVDKWVELSSGL</sequence>
<dbReference type="EMBL" id="JAEHOE010000002">
    <property type="protein sequence ID" value="KAG2501450.1"/>
    <property type="molecule type" value="Genomic_DNA"/>
</dbReference>
<evidence type="ECO:0000256" key="1">
    <source>
        <dbReference type="SAM" id="MobiDB-lite"/>
    </source>
</evidence>
<dbReference type="Proteomes" id="UP000612055">
    <property type="component" value="Unassembled WGS sequence"/>
</dbReference>